<protein>
    <submittedName>
        <fullName evidence="2">Uncharacterized protein</fullName>
    </submittedName>
</protein>
<proteinExistence type="predicted"/>
<dbReference type="RefSeq" id="WP_159764900.1">
    <property type="nucleotide sequence ID" value="NZ_WUUT01000006.1"/>
</dbReference>
<gene>
    <name evidence="2" type="ORF">GRX03_14255</name>
</gene>
<organism evidence="2 3">
    <name type="scientific">Halovenus carboxidivorans</name>
    <dbReference type="NCBI Taxonomy" id="2692199"/>
    <lineage>
        <taxon>Archaea</taxon>
        <taxon>Methanobacteriati</taxon>
        <taxon>Methanobacteriota</taxon>
        <taxon>Stenosarchaea group</taxon>
        <taxon>Halobacteria</taxon>
        <taxon>Halobacteriales</taxon>
        <taxon>Haloarculaceae</taxon>
        <taxon>Halovenus</taxon>
    </lineage>
</organism>
<keyword evidence="1" id="KW-0812">Transmembrane</keyword>
<keyword evidence="1" id="KW-1133">Transmembrane helix</keyword>
<keyword evidence="3" id="KW-1185">Reference proteome</keyword>
<dbReference type="InterPro" id="IPR055893">
    <property type="entry name" value="DUF7470"/>
</dbReference>
<comment type="caution">
    <text evidence="2">The sequence shown here is derived from an EMBL/GenBank/DDBJ whole genome shotgun (WGS) entry which is preliminary data.</text>
</comment>
<reference evidence="2 3" key="1">
    <citation type="submission" date="2019-12" db="EMBL/GenBank/DDBJ databases">
        <title>Isolation and characterization of three novel carbon monoxide-oxidizing members of Halobacteria from salione crusts and soils.</title>
        <authorList>
            <person name="Myers M.R."/>
            <person name="King G.M."/>
        </authorList>
    </citation>
    <scope>NUCLEOTIDE SEQUENCE [LARGE SCALE GENOMIC DNA]</scope>
    <source>
        <strain evidence="2 3">WSH3</strain>
    </source>
</reference>
<dbReference type="Pfam" id="PF24282">
    <property type="entry name" value="DUF7470"/>
    <property type="match status" value="1"/>
</dbReference>
<feature type="transmembrane region" description="Helical" evidence="1">
    <location>
        <begin position="41"/>
        <end position="64"/>
    </location>
</feature>
<sequence>MRNRIQEASDEIEKMAGTEGKYGIGAVAAGLAVIGRDRPKLAVGLALIVAGVGLVADGAATRFLKSMGMA</sequence>
<evidence type="ECO:0000256" key="1">
    <source>
        <dbReference type="SAM" id="Phobius"/>
    </source>
</evidence>
<dbReference type="EMBL" id="WUUT01000006">
    <property type="protein sequence ID" value="MXR52763.1"/>
    <property type="molecule type" value="Genomic_DNA"/>
</dbReference>
<dbReference type="AlphaFoldDB" id="A0A6B0TAX1"/>
<evidence type="ECO:0000313" key="3">
    <source>
        <dbReference type="Proteomes" id="UP000466535"/>
    </source>
</evidence>
<dbReference type="Proteomes" id="UP000466535">
    <property type="component" value="Unassembled WGS sequence"/>
</dbReference>
<accession>A0A6B0TAX1</accession>
<evidence type="ECO:0000313" key="2">
    <source>
        <dbReference type="EMBL" id="MXR52763.1"/>
    </source>
</evidence>
<name>A0A6B0TAX1_9EURY</name>
<keyword evidence="1" id="KW-0472">Membrane</keyword>